<organism evidence="2 3">
    <name type="scientific">Treponema denticola</name>
    <dbReference type="NCBI Taxonomy" id="158"/>
    <lineage>
        <taxon>Bacteria</taxon>
        <taxon>Pseudomonadati</taxon>
        <taxon>Spirochaetota</taxon>
        <taxon>Spirochaetia</taxon>
        <taxon>Spirochaetales</taxon>
        <taxon>Treponemataceae</taxon>
        <taxon>Treponema</taxon>
    </lineage>
</organism>
<evidence type="ECO:0000256" key="1">
    <source>
        <dbReference type="SAM" id="SignalP"/>
    </source>
</evidence>
<dbReference type="Proteomes" id="UP001056981">
    <property type="component" value="Chromosome"/>
</dbReference>
<dbReference type="InterPro" id="IPR026906">
    <property type="entry name" value="LRR_5"/>
</dbReference>
<dbReference type="PANTHER" id="PTHR45661">
    <property type="entry name" value="SURFACE ANTIGEN"/>
    <property type="match status" value="1"/>
</dbReference>
<dbReference type="EMBL" id="CP051635">
    <property type="protein sequence ID" value="UTD00318.1"/>
    <property type="molecule type" value="Genomic_DNA"/>
</dbReference>
<keyword evidence="1" id="KW-0732">Signal</keyword>
<feature type="signal peptide" evidence="1">
    <location>
        <begin position="1"/>
        <end position="27"/>
    </location>
</feature>
<dbReference type="AlphaFoldDB" id="A0A9Q9EWU7"/>
<dbReference type="InterPro" id="IPR053139">
    <property type="entry name" value="Surface_bspA-like"/>
</dbReference>
<dbReference type="PANTHER" id="PTHR45661:SF3">
    <property type="entry name" value="IG-LIKE DOMAIN-CONTAINING PROTEIN"/>
    <property type="match status" value="1"/>
</dbReference>
<dbReference type="RefSeq" id="WP_253716061.1">
    <property type="nucleotide sequence ID" value="NZ_CP051522.1"/>
</dbReference>
<proteinExistence type="predicted"/>
<dbReference type="Pfam" id="PF13306">
    <property type="entry name" value="LRR_5"/>
    <property type="match status" value="1"/>
</dbReference>
<accession>A0A9Q9EWU7</accession>
<gene>
    <name evidence="2" type="ORF">E4N86_06230</name>
</gene>
<feature type="chain" id="PRO_5040410841" evidence="1">
    <location>
        <begin position="28"/>
        <end position="253"/>
    </location>
</feature>
<name>A0A9Q9EWU7_TREDN</name>
<dbReference type="InterPro" id="IPR032675">
    <property type="entry name" value="LRR_dom_sf"/>
</dbReference>
<evidence type="ECO:0000313" key="3">
    <source>
        <dbReference type="Proteomes" id="UP001056981"/>
    </source>
</evidence>
<evidence type="ECO:0000313" key="2">
    <source>
        <dbReference type="EMBL" id="UTD00318.1"/>
    </source>
</evidence>
<reference evidence="2" key="1">
    <citation type="submission" date="2020-04" db="EMBL/GenBank/DDBJ databases">
        <title>Comparative genomics of oral phylogroup-2 Treponema strains.</title>
        <authorList>
            <person name="Zeng H."/>
            <person name="Chan Y.K."/>
            <person name="Watt R.M."/>
        </authorList>
    </citation>
    <scope>NUCLEOTIDE SEQUENCE</scope>
    <source>
        <strain evidence="2">OMZ 905</strain>
    </source>
</reference>
<sequence>MKQKRFVSRVVSLIFLMSVLSMGNLFAQKAPKESPASDFKYDLNEAGDGIVIQAYLGKGGDVVIPSKIEGYPVVGLKLEILYNFDISPITSLIFPDTVTFIEFAEGASGTLTNNKLKKLVLPKNLKIIGDELFGGAVNLTELVLPENLEEIGVGAFTEIGCDTKTGIKSIVFPKKLKKIGGLAFYVGKNIQSITIPESVEYIGGQAFGLCENLVSVTMPKKQIEYGGDAFIDCPKLTLKERKKIKDTGYTGGF</sequence>
<dbReference type="Gene3D" id="3.80.10.10">
    <property type="entry name" value="Ribonuclease Inhibitor"/>
    <property type="match status" value="1"/>
</dbReference>
<protein>
    <submittedName>
        <fullName evidence="2">Leucine-rich repeat domain-containing protein</fullName>
    </submittedName>
</protein>
<dbReference type="SUPFAM" id="SSF52058">
    <property type="entry name" value="L domain-like"/>
    <property type="match status" value="1"/>
</dbReference>